<keyword evidence="1" id="KW-0812">Transmembrane</keyword>
<accession>X1CWM7</accession>
<organism evidence="3">
    <name type="scientific">marine sediment metagenome</name>
    <dbReference type="NCBI Taxonomy" id="412755"/>
    <lineage>
        <taxon>unclassified sequences</taxon>
        <taxon>metagenomes</taxon>
        <taxon>ecological metagenomes</taxon>
    </lineage>
</organism>
<dbReference type="SUPFAM" id="SSF48317">
    <property type="entry name" value="Acid phosphatase/Vanadium-dependent haloperoxidase"/>
    <property type="match status" value="1"/>
</dbReference>
<dbReference type="InterPro" id="IPR036938">
    <property type="entry name" value="PAP2/HPO_sf"/>
</dbReference>
<keyword evidence="1" id="KW-0472">Membrane</keyword>
<feature type="domain" description="Inositolphosphotransferase Aur1/Ipt1" evidence="2">
    <location>
        <begin position="24"/>
        <end position="86"/>
    </location>
</feature>
<protein>
    <recommendedName>
        <fullName evidence="2">Inositolphosphotransferase Aur1/Ipt1 domain-containing protein</fullName>
    </recommendedName>
</protein>
<name>X1CWM7_9ZZZZ</name>
<gene>
    <name evidence="3" type="ORF">S01H4_37466</name>
</gene>
<reference evidence="3" key="1">
    <citation type="journal article" date="2014" name="Front. Microbiol.">
        <title>High frequency of phylogenetically diverse reductive dehalogenase-homologous genes in deep subseafloor sedimentary metagenomes.</title>
        <authorList>
            <person name="Kawai M."/>
            <person name="Futagami T."/>
            <person name="Toyoda A."/>
            <person name="Takaki Y."/>
            <person name="Nishi S."/>
            <person name="Hori S."/>
            <person name="Arai W."/>
            <person name="Tsubouchi T."/>
            <person name="Morono Y."/>
            <person name="Uchiyama I."/>
            <person name="Ito T."/>
            <person name="Fujiyama A."/>
            <person name="Inagaki F."/>
            <person name="Takami H."/>
        </authorList>
    </citation>
    <scope>NUCLEOTIDE SEQUENCE</scope>
    <source>
        <strain evidence="3">Expedition CK06-06</strain>
    </source>
</reference>
<evidence type="ECO:0000256" key="1">
    <source>
        <dbReference type="SAM" id="Phobius"/>
    </source>
</evidence>
<proteinExistence type="predicted"/>
<evidence type="ECO:0000259" key="2">
    <source>
        <dbReference type="Pfam" id="PF14378"/>
    </source>
</evidence>
<feature type="transmembrane region" description="Helical" evidence="1">
    <location>
        <begin position="17"/>
        <end position="40"/>
    </location>
</feature>
<feature type="transmembrane region" description="Helical" evidence="1">
    <location>
        <begin position="47"/>
        <end position="64"/>
    </location>
</feature>
<keyword evidence="1" id="KW-1133">Transmembrane helix</keyword>
<dbReference type="EMBL" id="BART01020129">
    <property type="protein sequence ID" value="GAH00450.1"/>
    <property type="molecule type" value="Genomic_DNA"/>
</dbReference>
<dbReference type="AlphaFoldDB" id="X1CWM7"/>
<sequence>STRRLAAVLQVHHYKNVILPIVEVIGFPSFHTIWACIIAYTFRKRTWLFIVAIIYALLVMISTLTTGWHFLASVIAGVVVAALTIWVSCLLLRRLQVS</sequence>
<dbReference type="GO" id="GO:0016020">
    <property type="term" value="C:membrane"/>
    <property type="evidence" value="ECO:0007669"/>
    <property type="project" value="UniProtKB-SubCell"/>
</dbReference>
<dbReference type="InterPro" id="IPR026841">
    <property type="entry name" value="Aur1/Ipt1"/>
</dbReference>
<comment type="caution">
    <text evidence="3">The sequence shown here is derived from an EMBL/GenBank/DDBJ whole genome shotgun (WGS) entry which is preliminary data.</text>
</comment>
<feature type="transmembrane region" description="Helical" evidence="1">
    <location>
        <begin position="70"/>
        <end position="92"/>
    </location>
</feature>
<evidence type="ECO:0000313" key="3">
    <source>
        <dbReference type="EMBL" id="GAH00450.1"/>
    </source>
</evidence>
<dbReference type="Pfam" id="PF14378">
    <property type="entry name" value="PAP2_3"/>
    <property type="match status" value="1"/>
</dbReference>
<dbReference type="Gene3D" id="1.20.144.10">
    <property type="entry name" value="Phosphatidic acid phosphatase type 2/haloperoxidase"/>
    <property type="match status" value="1"/>
</dbReference>
<feature type="non-terminal residue" evidence="3">
    <location>
        <position position="1"/>
    </location>
</feature>